<evidence type="ECO:0000313" key="2">
    <source>
        <dbReference type="Proteomes" id="UP000267524"/>
    </source>
</evidence>
<gene>
    <name evidence="1" type="ORF">D1632_12655</name>
</gene>
<keyword evidence="2" id="KW-1185">Reference proteome</keyword>
<organism evidence="1 2">
    <name type="scientific">Chryseobacterium nematophagum</name>
    <dbReference type="NCBI Taxonomy" id="2305228"/>
    <lineage>
        <taxon>Bacteria</taxon>
        <taxon>Pseudomonadati</taxon>
        <taxon>Bacteroidota</taxon>
        <taxon>Flavobacteriia</taxon>
        <taxon>Flavobacteriales</taxon>
        <taxon>Weeksellaceae</taxon>
        <taxon>Chryseobacterium group</taxon>
        <taxon>Chryseobacterium</taxon>
    </lineage>
</organism>
<dbReference type="EMBL" id="QWIV01000014">
    <property type="protein sequence ID" value="RMZ58463.1"/>
    <property type="molecule type" value="Genomic_DNA"/>
</dbReference>
<protein>
    <submittedName>
        <fullName evidence="1">Uncharacterized protein</fullName>
    </submittedName>
</protein>
<proteinExistence type="predicted"/>
<comment type="caution">
    <text evidence="1">The sequence shown here is derived from an EMBL/GenBank/DDBJ whole genome shotgun (WGS) entry which is preliminary data.</text>
</comment>
<dbReference type="AlphaFoldDB" id="A0A3M7L6W5"/>
<name>A0A3M7L6W5_9FLAO</name>
<evidence type="ECO:0000313" key="1">
    <source>
        <dbReference type="EMBL" id="RMZ58463.1"/>
    </source>
</evidence>
<reference evidence="1 2" key="1">
    <citation type="submission" date="2018-08" db="EMBL/GenBank/DDBJ databases">
        <title>Chryseobacterium nematophagum: a novel matrix digesting pathogen of nematodes.</title>
        <authorList>
            <person name="Page A."/>
            <person name="Roberts M."/>
            <person name="Felix M.-A."/>
            <person name="Weir W."/>
        </authorList>
    </citation>
    <scope>NUCLEOTIDE SEQUENCE [LARGE SCALE GENOMIC DNA]</scope>
    <source>
        <strain evidence="1 2">JUb275</strain>
    </source>
</reference>
<dbReference type="RefSeq" id="WP_122547615.1">
    <property type="nucleotide sequence ID" value="NZ_QWIV01000014.1"/>
</dbReference>
<accession>A0A3M7L6W5</accession>
<sequence length="72" mass="8460">MVTGIFDTPLLITKDEEYMILNNVQEQCKLNLFDKNIIERFIMRFNSSAEASREKEKILRINSSSQNNSYPE</sequence>
<dbReference type="Proteomes" id="UP000267524">
    <property type="component" value="Unassembled WGS sequence"/>
</dbReference>